<dbReference type="EMBL" id="ABJB010572701">
    <property type="status" value="NOT_ANNOTATED_CDS"/>
    <property type="molecule type" value="Genomic_DNA"/>
</dbReference>
<dbReference type="VEuPathDB" id="VectorBase:ISCP_015160"/>
<evidence type="ECO:0000256" key="2">
    <source>
        <dbReference type="ARBA" id="ARBA00022723"/>
    </source>
</evidence>
<reference evidence="13" key="2">
    <citation type="submission" date="2020-05" db="UniProtKB">
        <authorList>
            <consortium name="EnsemblMetazoa"/>
        </authorList>
    </citation>
    <scope>IDENTIFICATION</scope>
    <source>
        <strain evidence="13">wikel</strain>
    </source>
</reference>
<evidence type="ECO:0000256" key="8">
    <source>
        <dbReference type="ARBA" id="ARBA00023242"/>
    </source>
</evidence>
<dbReference type="EMBL" id="ABJB010073744">
    <property type="status" value="NOT_ANNOTATED_CDS"/>
    <property type="molecule type" value="Genomic_DNA"/>
</dbReference>
<dbReference type="InParanoid" id="A0A1S4M1H9"/>
<dbReference type="GO" id="GO:0005634">
    <property type="term" value="C:nucleus"/>
    <property type="evidence" value="ECO:0000318"/>
    <property type="project" value="GO_Central"/>
</dbReference>
<feature type="DNA-binding region" description="Homeobox" evidence="9">
    <location>
        <begin position="253"/>
        <end position="312"/>
    </location>
</feature>
<evidence type="ECO:0000313" key="14">
    <source>
        <dbReference type="Proteomes" id="UP000001555"/>
    </source>
</evidence>
<feature type="compositionally biased region" description="Polar residues" evidence="12">
    <location>
        <begin position="346"/>
        <end position="357"/>
    </location>
</feature>
<keyword evidence="7 9" id="KW-0371">Homeobox</keyword>
<dbReference type="GO" id="GO:0000977">
    <property type="term" value="F:RNA polymerase II transcription regulatory region sequence-specific DNA binding"/>
    <property type="evidence" value="ECO:0000318"/>
    <property type="project" value="GO_Central"/>
</dbReference>
<evidence type="ECO:0000256" key="7">
    <source>
        <dbReference type="ARBA" id="ARBA00023155"/>
    </source>
</evidence>
<dbReference type="PROSITE" id="PS00027">
    <property type="entry name" value="HOMEOBOX_1"/>
    <property type="match status" value="1"/>
</dbReference>
<dbReference type="EMBL" id="ABJB010260392">
    <property type="status" value="NOT_ANNOTATED_CDS"/>
    <property type="molecule type" value="Genomic_DNA"/>
</dbReference>
<feature type="compositionally biased region" description="Polar residues" evidence="12">
    <location>
        <begin position="313"/>
        <end position="336"/>
    </location>
</feature>
<dbReference type="Gene3D" id="1.10.10.60">
    <property type="entry name" value="Homeodomain-like"/>
    <property type="match status" value="1"/>
</dbReference>
<feature type="compositionally biased region" description="Low complexity" evidence="12">
    <location>
        <begin position="20"/>
        <end position="31"/>
    </location>
</feature>
<dbReference type="CDD" id="cd00086">
    <property type="entry name" value="homeodomain"/>
    <property type="match status" value="1"/>
</dbReference>
<dbReference type="FunFam" id="1.10.10.60:FF:000027">
    <property type="entry name" value="LIM/homeobox protein Lhx9"/>
    <property type="match status" value="1"/>
</dbReference>
<dbReference type="FunCoup" id="A0A1S4M1H9">
    <property type="interactions" value="332"/>
</dbReference>
<name>A0A1S4M1H9_IXOSC</name>
<evidence type="ECO:0000256" key="12">
    <source>
        <dbReference type="SAM" id="MobiDB-lite"/>
    </source>
</evidence>
<dbReference type="Proteomes" id="UP000001555">
    <property type="component" value="Unassembled WGS sequence"/>
</dbReference>
<dbReference type="GO" id="GO:0006357">
    <property type="term" value="P:regulation of transcription by RNA polymerase II"/>
    <property type="evidence" value="ECO:0000318"/>
    <property type="project" value="GO_Central"/>
</dbReference>
<evidence type="ECO:0000256" key="3">
    <source>
        <dbReference type="ARBA" id="ARBA00022737"/>
    </source>
</evidence>
<organism evidence="13 14">
    <name type="scientific">Ixodes scapularis</name>
    <name type="common">Black-legged tick</name>
    <name type="synonym">Deer tick</name>
    <dbReference type="NCBI Taxonomy" id="6945"/>
    <lineage>
        <taxon>Eukaryota</taxon>
        <taxon>Metazoa</taxon>
        <taxon>Ecdysozoa</taxon>
        <taxon>Arthropoda</taxon>
        <taxon>Chelicerata</taxon>
        <taxon>Arachnida</taxon>
        <taxon>Acari</taxon>
        <taxon>Parasitiformes</taxon>
        <taxon>Ixodida</taxon>
        <taxon>Ixodoidea</taxon>
        <taxon>Ixodidae</taxon>
        <taxon>Ixodinae</taxon>
        <taxon>Ixodes</taxon>
    </lineage>
</organism>
<accession>A0A1S4M1H9</accession>
<comment type="subcellular location">
    <subcellularLocation>
        <location evidence="1 9 11">Nucleus</location>
    </subcellularLocation>
</comment>
<reference evidence="14" key="1">
    <citation type="submission" date="2008-03" db="EMBL/GenBank/DDBJ databases">
        <title>Annotation of Ixodes scapularis.</title>
        <authorList>
            <consortium name="Ixodes scapularis Genome Project Consortium"/>
            <person name="Caler E."/>
            <person name="Hannick L.I."/>
            <person name="Bidwell S."/>
            <person name="Joardar V."/>
            <person name="Thiagarajan M."/>
            <person name="Amedeo P."/>
            <person name="Galinsky K.J."/>
            <person name="Schobel S."/>
            <person name="Inman J."/>
            <person name="Hostetler J."/>
            <person name="Miller J."/>
            <person name="Hammond M."/>
            <person name="Megy K."/>
            <person name="Lawson D."/>
            <person name="Kodira C."/>
            <person name="Sutton G."/>
            <person name="Meyer J."/>
            <person name="Hill C.A."/>
            <person name="Birren B."/>
            <person name="Nene V."/>
            <person name="Collins F."/>
            <person name="Alarcon-Chaidez F."/>
            <person name="Wikel S."/>
            <person name="Strausberg R."/>
        </authorList>
    </citation>
    <scope>NUCLEOTIDE SEQUENCE [LARGE SCALE GENOMIC DNA]</scope>
    <source>
        <strain evidence="14">Wikel</strain>
    </source>
</reference>
<dbReference type="CDD" id="cd09369">
    <property type="entry name" value="LIM1_Lhx2_Lhx9"/>
    <property type="match status" value="1"/>
</dbReference>
<dbReference type="PROSITE" id="PS50023">
    <property type="entry name" value="LIM_DOMAIN_2"/>
    <property type="match status" value="1"/>
</dbReference>
<dbReference type="VEuPathDB" id="VectorBase:ISCI022557"/>
<keyword evidence="5 10" id="KW-0440">LIM domain</keyword>
<dbReference type="SMART" id="SM00389">
    <property type="entry name" value="HOX"/>
    <property type="match status" value="1"/>
</dbReference>
<dbReference type="Pfam" id="PF00412">
    <property type="entry name" value="LIM"/>
    <property type="match status" value="1"/>
</dbReference>
<dbReference type="GO" id="GO:0000981">
    <property type="term" value="F:DNA-binding transcription factor activity, RNA polymerase II-specific"/>
    <property type="evidence" value="ECO:0000318"/>
    <property type="project" value="GO_Central"/>
</dbReference>
<keyword evidence="14" id="KW-1185">Reference proteome</keyword>
<dbReference type="OrthoDB" id="9990008at2759"/>
<feature type="compositionally biased region" description="Polar residues" evidence="12">
    <location>
        <begin position="194"/>
        <end position="209"/>
    </location>
</feature>
<evidence type="ECO:0000256" key="11">
    <source>
        <dbReference type="RuleBase" id="RU000682"/>
    </source>
</evidence>
<dbReference type="PROSITE" id="PS00478">
    <property type="entry name" value="LIM_DOMAIN_1"/>
    <property type="match status" value="1"/>
</dbReference>
<evidence type="ECO:0000256" key="5">
    <source>
        <dbReference type="ARBA" id="ARBA00023038"/>
    </source>
</evidence>
<dbReference type="EMBL" id="ABJB010269997">
    <property type="status" value="NOT_ANNOTATED_CDS"/>
    <property type="molecule type" value="Genomic_DNA"/>
</dbReference>
<dbReference type="InterPro" id="IPR001781">
    <property type="entry name" value="Znf_LIM"/>
</dbReference>
<dbReference type="AlphaFoldDB" id="A0A1S4M1H9"/>
<protein>
    <submittedName>
        <fullName evidence="13">Lim homeobox protein, putative</fullName>
    </submittedName>
</protein>
<dbReference type="InterPro" id="IPR050453">
    <property type="entry name" value="LIM_Homeobox_TF"/>
</dbReference>
<evidence type="ECO:0000256" key="6">
    <source>
        <dbReference type="ARBA" id="ARBA00023125"/>
    </source>
</evidence>
<dbReference type="EMBL" id="ABJB010313673">
    <property type="status" value="NOT_ANNOTATED_CDS"/>
    <property type="molecule type" value="Genomic_DNA"/>
</dbReference>
<sequence length="357" mass="39230">EAERAMPVISSDPDDSSTQSLRPSPGSAASPPATAKLCAACGAPIADRFYLLAVERQWHTHCLRCCHCKQQLDSELTCFARDGNIYCKEDYYSRYPRLPRCADLPIDAELTTNKLVLSRNPLAWRPFAGRTIVSSEAGSDNKPPPSLLLVAICFRHLTSEERGTPVTRGYSPSTDAASFVKRVPHPPPPPPPTSTVFSNGSVPSVQHVQHANHPSRLPQSQRGEEGVSLPDLASLDGNGPSALQQQQQQQQRTKRMRTSFKHHQLRTMKSYFAINQNPDAKDLKQLAQKTGLSKRVLQVWFQNARAKWRRNNLRQQEQPTTSLPASSPGGTSSFSEPSPGAPLDYSSAQTTLVVTAS</sequence>
<dbReference type="VEuPathDB" id="VectorBase:ISCW022561"/>
<keyword evidence="4 10" id="KW-0862">Zinc</keyword>
<evidence type="ECO:0000256" key="9">
    <source>
        <dbReference type="PROSITE-ProRule" id="PRU00108"/>
    </source>
</evidence>
<dbReference type="GO" id="GO:0030182">
    <property type="term" value="P:neuron differentiation"/>
    <property type="evidence" value="ECO:0000318"/>
    <property type="project" value="GO_Central"/>
</dbReference>
<dbReference type="EMBL" id="ABJB010216357">
    <property type="status" value="NOT_ANNOTATED_CDS"/>
    <property type="molecule type" value="Genomic_DNA"/>
</dbReference>
<feature type="region of interest" description="Disordered" evidence="12">
    <location>
        <begin position="310"/>
        <end position="357"/>
    </location>
</feature>
<feature type="region of interest" description="Disordered" evidence="12">
    <location>
        <begin position="1"/>
        <end position="31"/>
    </location>
</feature>
<dbReference type="InterPro" id="IPR009057">
    <property type="entry name" value="Homeodomain-like_sf"/>
</dbReference>
<dbReference type="PANTHER" id="PTHR24208:SF168">
    <property type="entry name" value="PROTEIN APTEROUS"/>
    <property type="match status" value="1"/>
</dbReference>
<dbReference type="PANTHER" id="PTHR24208">
    <property type="entry name" value="LIM/HOMEOBOX PROTEIN LHX"/>
    <property type="match status" value="1"/>
</dbReference>
<dbReference type="InterPro" id="IPR001356">
    <property type="entry name" value="HD"/>
</dbReference>
<dbReference type="Gene3D" id="2.10.110.10">
    <property type="entry name" value="Cysteine Rich Protein"/>
    <property type="match status" value="1"/>
</dbReference>
<keyword evidence="6 9" id="KW-0238">DNA-binding</keyword>
<dbReference type="InterPro" id="IPR017970">
    <property type="entry name" value="Homeobox_CS"/>
</dbReference>
<dbReference type="SUPFAM" id="SSF57716">
    <property type="entry name" value="Glucocorticoid receptor-like (DNA-binding domain)"/>
    <property type="match status" value="2"/>
</dbReference>
<keyword evidence="8 9" id="KW-0539">Nucleus</keyword>
<dbReference type="EMBL" id="ABJB010311332">
    <property type="status" value="NOT_ANNOTATED_CDS"/>
    <property type="molecule type" value="Genomic_DNA"/>
</dbReference>
<evidence type="ECO:0000256" key="4">
    <source>
        <dbReference type="ARBA" id="ARBA00022833"/>
    </source>
</evidence>
<dbReference type="SMART" id="SM00132">
    <property type="entry name" value="LIM"/>
    <property type="match status" value="1"/>
</dbReference>
<keyword evidence="3" id="KW-0677">Repeat</keyword>
<dbReference type="EMBL" id="ABJB010463554">
    <property type="status" value="NOT_ANNOTATED_CDS"/>
    <property type="molecule type" value="Genomic_DNA"/>
</dbReference>
<keyword evidence="2 10" id="KW-0479">Metal-binding</keyword>
<evidence type="ECO:0000313" key="13">
    <source>
        <dbReference type="EnsemblMetazoa" id="ISCW022561-PA"/>
    </source>
</evidence>
<evidence type="ECO:0000256" key="1">
    <source>
        <dbReference type="ARBA" id="ARBA00004123"/>
    </source>
</evidence>
<feature type="region of interest" description="Disordered" evidence="12">
    <location>
        <begin position="163"/>
        <end position="259"/>
    </location>
</feature>
<dbReference type="PROSITE" id="PS50071">
    <property type="entry name" value="HOMEOBOX_2"/>
    <property type="match status" value="1"/>
</dbReference>
<dbReference type="SUPFAM" id="SSF46689">
    <property type="entry name" value="Homeodomain-like"/>
    <property type="match status" value="1"/>
</dbReference>
<dbReference type="EnsemblMetazoa" id="ISCW022561-RA">
    <property type="protein sequence ID" value="ISCW022561-PA"/>
    <property type="gene ID" value="ISCW022561"/>
</dbReference>
<evidence type="ECO:0000256" key="10">
    <source>
        <dbReference type="PROSITE-ProRule" id="PRU00125"/>
    </source>
</evidence>
<proteinExistence type="predicted"/>
<dbReference type="Pfam" id="PF00046">
    <property type="entry name" value="Homeodomain"/>
    <property type="match status" value="1"/>
</dbReference>
<dbReference type="FunFam" id="2.10.110.10:FF:000033">
    <property type="entry name" value="LIM/homeobox protein Lhx9 isoform X2"/>
    <property type="match status" value="1"/>
</dbReference>
<dbReference type="GO" id="GO:0046872">
    <property type="term" value="F:metal ion binding"/>
    <property type="evidence" value="ECO:0007669"/>
    <property type="project" value="UniProtKB-KW"/>
</dbReference>